<dbReference type="GO" id="GO:0003714">
    <property type="term" value="F:transcription corepressor activity"/>
    <property type="evidence" value="ECO:0007669"/>
    <property type="project" value="TreeGrafter"/>
</dbReference>
<evidence type="ECO:0000256" key="6">
    <source>
        <dbReference type="SAM" id="MobiDB-lite"/>
    </source>
</evidence>
<name>A0A9W7AF28_9STRA</name>
<dbReference type="PROSITE" id="PS51293">
    <property type="entry name" value="SANT"/>
    <property type="match status" value="1"/>
</dbReference>
<comment type="caution">
    <text evidence="8">The sequence shown here is derived from an EMBL/GenBank/DDBJ whole genome shotgun (WGS) entry which is preliminary data.</text>
</comment>
<dbReference type="InterPro" id="IPR009057">
    <property type="entry name" value="Homeodomain-like_sf"/>
</dbReference>
<protein>
    <recommendedName>
        <fullName evidence="7">SANT domain-containing protein</fullName>
    </recommendedName>
</protein>
<evidence type="ECO:0000256" key="1">
    <source>
        <dbReference type="ARBA" id="ARBA00022723"/>
    </source>
</evidence>
<organism evidence="8 9">
    <name type="scientific">Triparma retinervis</name>
    <dbReference type="NCBI Taxonomy" id="2557542"/>
    <lineage>
        <taxon>Eukaryota</taxon>
        <taxon>Sar</taxon>
        <taxon>Stramenopiles</taxon>
        <taxon>Ochrophyta</taxon>
        <taxon>Bolidophyceae</taxon>
        <taxon>Parmales</taxon>
        <taxon>Triparmaceae</taxon>
        <taxon>Triparma</taxon>
    </lineage>
</organism>
<proteinExistence type="predicted"/>
<keyword evidence="2" id="KW-0863">Zinc-finger</keyword>
<gene>
    <name evidence="8" type="ORF">TrRE_jg13328</name>
</gene>
<feature type="region of interest" description="Disordered" evidence="6">
    <location>
        <begin position="1"/>
        <end position="43"/>
    </location>
</feature>
<dbReference type="GO" id="GO:0003677">
    <property type="term" value="F:DNA binding"/>
    <property type="evidence" value="ECO:0007669"/>
    <property type="project" value="UniProtKB-KW"/>
</dbReference>
<dbReference type="GO" id="GO:0000122">
    <property type="term" value="P:negative regulation of transcription by RNA polymerase II"/>
    <property type="evidence" value="ECO:0007669"/>
    <property type="project" value="TreeGrafter"/>
</dbReference>
<evidence type="ECO:0000256" key="3">
    <source>
        <dbReference type="ARBA" id="ARBA00022833"/>
    </source>
</evidence>
<feature type="compositionally biased region" description="Basic and acidic residues" evidence="6">
    <location>
        <begin position="215"/>
        <end position="229"/>
    </location>
</feature>
<dbReference type="FunFam" id="1.10.10.60:FF:000012">
    <property type="entry name" value="Metastasis-associated 1 family, member 3"/>
    <property type="match status" value="1"/>
</dbReference>
<feature type="domain" description="SANT" evidence="7">
    <location>
        <begin position="97"/>
        <end position="148"/>
    </location>
</feature>
<keyword evidence="4" id="KW-0238">DNA-binding</keyword>
<evidence type="ECO:0000313" key="9">
    <source>
        <dbReference type="Proteomes" id="UP001165082"/>
    </source>
</evidence>
<keyword evidence="1" id="KW-0479">Metal-binding</keyword>
<keyword evidence="9" id="KW-1185">Reference proteome</keyword>
<reference evidence="8" key="1">
    <citation type="submission" date="2022-07" db="EMBL/GenBank/DDBJ databases">
        <title>Genome analysis of Parmales, a sister group of diatoms, reveals the evolutionary specialization of diatoms from phago-mixotrophs to photoautotrophs.</title>
        <authorList>
            <person name="Ban H."/>
            <person name="Sato S."/>
            <person name="Yoshikawa S."/>
            <person name="Kazumasa Y."/>
            <person name="Nakamura Y."/>
            <person name="Ichinomiya M."/>
            <person name="Saitoh K."/>
            <person name="Sato N."/>
            <person name="Blanc-Mathieu R."/>
            <person name="Endo H."/>
            <person name="Kuwata A."/>
            <person name="Ogata H."/>
        </authorList>
    </citation>
    <scope>NUCLEOTIDE SEQUENCE</scope>
</reference>
<evidence type="ECO:0000313" key="8">
    <source>
        <dbReference type="EMBL" id="GMH67179.1"/>
    </source>
</evidence>
<evidence type="ECO:0000256" key="4">
    <source>
        <dbReference type="ARBA" id="ARBA00023125"/>
    </source>
</evidence>
<dbReference type="GO" id="GO:0042826">
    <property type="term" value="F:histone deacetylase binding"/>
    <property type="evidence" value="ECO:0007669"/>
    <property type="project" value="TreeGrafter"/>
</dbReference>
<dbReference type="GO" id="GO:0008270">
    <property type="term" value="F:zinc ion binding"/>
    <property type="evidence" value="ECO:0007669"/>
    <property type="project" value="UniProtKB-KW"/>
</dbReference>
<evidence type="ECO:0000259" key="7">
    <source>
        <dbReference type="PROSITE" id="PS51293"/>
    </source>
</evidence>
<feature type="region of interest" description="Disordered" evidence="6">
    <location>
        <begin position="175"/>
        <end position="237"/>
    </location>
</feature>
<sequence length="237" mass="26379">MGKGSKRSSDDSEGRSKSKSSKSSPKSSPTPPPAPALTPQQQKRWRAHVAADSYIEVCSNIMFPNIQLNPYGFTNGSYPLERPTLLGVLTSSLRRRTVIENWSPLEVSRFEASLSVYGKQFHVASKVIRTKTTREVIEFYYVWKKTGNYRAWKKGYETIIGDDGYALAGVEFQGTGERMDSKGGGEEGTEGLVGDEEEEDDDDDKEEEDDGEGVGGKEGKKSGDVMDREDFMDDEEY</sequence>
<evidence type="ECO:0000256" key="2">
    <source>
        <dbReference type="ARBA" id="ARBA00022771"/>
    </source>
</evidence>
<evidence type="ECO:0000256" key="5">
    <source>
        <dbReference type="ARBA" id="ARBA00023242"/>
    </source>
</evidence>
<dbReference type="InterPro" id="IPR017884">
    <property type="entry name" value="SANT_dom"/>
</dbReference>
<dbReference type="Gene3D" id="1.10.10.60">
    <property type="entry name" value="Homeodomain-like"/>
    <property type="match status" value="1"/>
</dbReference>
<keyword evidence="5" id="KW-0539">Nucleus</keyword>
<keyword evidence="3" id="KW-0862">Zinc</keyword>
<dbReference type="EMBL" id="BRXZ01004036">
    <property type="protein sequence ID" value="GMH67179.1"/>
    <property type="molecule type" value="Genomic_DNA"/>
</dbReference>
<dbReference type="PANTHER" id="PTHR10865:SF28">
    <property type="entry name" value="ELM2 DOMAIN-CONTAINING PROTEIN"/>
    <property type="match status" value="1"/>
</dbReference>
<dbReference type="AlphaFoldDB" id="A0A9W7AF28"/>
<dbReference type="InterPro" id="IPR040138">
    <property type="entry name" value="MIER/MTA"/>
</dbReference>
<accession>A0A9W7AF28</accession>
<feature type="compositionally biased region" description="Basic and acidic residues" evidence="6">
    <location>
        <begin position="7"/>
        <end position="16"/>
    </location>
</feature>
<dbReference type="Proteomes" id="UP001165082">
    <property type="component" value="Unassembled WGS sequence"/>
</dbReference>
<dbReference type="OrthoDB" id="2193595at2759"/>
<dbReference type="PANTHER" id="PTHR10865">
    <property type="entry name" value="METASTASIS-ASSOCIATED PROTEIN AND MESODERM INDUCTION EARLY RESPONSE PROTEIN"/>
    <property type="match status" value="1"/>
</dbReference>
<feature type="compositionally biased region" description="Acidic residues" evidence="6">
    <location>
        <begin position="187"/>
        <end position="212"/>
    </location>
</feature>
<dbReference type="SUPFAM" id="SSF46689">
    <property type="entry name" value="Homeodomain-like"/>
    <property type="match status" value="1"/>
</dbReference>
<dbReference type="GO" id="GO:0005654">
    <property type="term" value="C:nucleoplasm"/>
    <property type="evidence" value="ECO:0007669"/>
    <property type="project" value="TreeGrafter"/>
</dbReference>